<protein>
    <recommendedName>
        <fullName evidence="3">gluconokinase</fullName>
        <ecNumber evidence="3">2.7.1.12</ecNumber>
    </recommendedName>
    <alternativeName>
        <fullName evidence="8">Gluconate kinase</fullName>
    </alternativeName>
</protein>
<dbReference type="AlphaFoldDB" id="A0AA40HNE3"/>
<dbReference type="GO" id="GO:0005737">
    <property type="term" value="C:cytoplasm"/>
    <property type="evidence" value="ECO:0007669"/>
    <property type="project" value="TreeGrafter"/>
</dbReference>
<evidence type="ECO:0000256" key="11">
    <source>
        <dbReference type="SAM" id="SignalP"/>
    </source>
</evidence>
<feature type="chain" id="PRO_5041232374" description="gluconokinase" evidence="11">
    <location>
        <begin position="17"/>
        <end position="162"/>
    </location>
</feature>
<sequence>MAALPVLLVMGVSGSGKWVPEGRGAGGDREGAEAKPGSAESAGGDRRPRGIPLRFAINRGRLLASELGWKFYDADDYHPEENRVKMGKGIPLNDQDRIPWLCNLHDILLRDVTSGQHVVLACSALKKAYRDILIRGEDGAPPKCDEPGKEGKPAEVQLLVVI</sequence>
<dbReference type="Proteomes" id="UP001177744">
    <property type="component" value="Unassembled WGS sequence"/>
</dbReference>
<proteinExistence type="inferred from homology"/>
<keyword evidence="13" id="KW-1185">Reference proteome</keyword>
<keyword evidence="5" id="KW-0547">Nucleotide-binding</keyword>
<feature type="signal peptide" evidence="11">
    <location>
        <begin position="1"/>
        <end position="16"/>
    </location>
</feature>
<dbReference type="InterPro" id="IPR027417">
    <property type="entry name" value="P-loop_NTPase"/>
</dbReference>
<reference evidence="12" key="1">
    <citation type="submission" date="2023-06" db="EMBL/GenBank/DDBJ databases">
        <title>Reference genome for the Northern bat (Eptesicus nilssonii), a most northern bat species.</title>
        <authorList>
            <person name="Laine V.N."/>
            <person name="Pulliainen A.T."/>
            <person name="Lilley T.M."/>
        </authorList>
    </citation>
    <scope>NUCLEOTIDE SEQUENCE</scope>
    <source>
        <strain evidence="12">BLF_Eptnil</strain>
        <tissue evidence="12">Kidney</tissue>
    </source>
</reference>
<name>A0AA40HNE3_CNENI</name>
<comment type="pathway">
    <text evidence="1">Carbohydrate acid metabolism; D-gluconate degradation.</text>
</comment>
<comment type="caution">
    <text evidence="12">The sequence shown here is derived from an EMBL/GenBank/DDBJ whole genome shotgun (WGS) entry which is preliminary data.</text>
</comment>
<feature type="region of interest" description="Disordered" evidence="10">
    <location>
        <begin position="19"/>
        <end position="47"/>
    </location>
</feature>
<evidence type="ECO:0000256" key="8">
    <source>
        <dbReference type="ARBA" id="ARBA00029835"/>
    </source>
</evidence>
<keyword evidence="11" id="KW-0732">Signal</keyword>
<evidence type="ECO:0000256" key="6">
    <source>
        <dbReference type="ARBA" id="ARBA00022777"/>
    </source>
</evidence>
<dbReference type="GO" id="GO:0005524">
    <property type="term" value="F:ATP binding"/>
    <property type="evidence" value="ECO:0007669"/>
    <property type="project" value="UniProtKB-KW"/>
</dbReference>
<keyword evidence="6" id="KW-0418">Kinase</keyword>
<evidence type="ECO:0000256" key="4">
    <source>
        <dbReference type="ARBA" id="ARBA00022679"/>
    </source>
</evidence>
<evidence type="ECO:0000313" key="13">
    <source>
        <dbReference type="Proteomes" id="UP001177744"/>
    </source>
</evidence>
<dbReference type="CDD" id="cd02021">
    <property type="entry name" value="GntK"/>
    <property type="match status" value="1"/>
</dbReference>
<comment type="catalytic activity">
    <reaction evidence="9">
        <text>D-gluconate + ATP = 6-phospho-D-gluconate + ADP + H(+)</text>
        <dbReference type="Rhea" id="RHEA:19433"/>
        <dbReference type="ChEBI" id="CHEBI:15378"/>
        <dbReference type="ChEBI" id="CHEBI:18391"/>
        <dbReference type="ChEBI" id="CHEBI:30616"/>
        <dbReference type="ChEBI" id="CHEBI:58759"/>
        <dbReference type="ChEBI" id="CHEBI:456216"/>
        <dbReference type="EC" id="2.7.1.12"/>
    </reaction>
</comment>
<evidence type="ECO:0000256" key="3">
    <source>
        <dbReference type="ARBA" id="ARBA00012054"/>
    </source>
</evidence>
<evidence type="ECO:0000256" key="2">
    <source>
        <dbReference type="ARBA" id="ARBA00008420"/>
    </source>
</evidence>
<keyword evidence="4" id="KW-0808">Transferase</keyword>
<dbReference type="GO" id="GO:0005975">
    <property type="term" value="P:carbohydrate metabolic process"/>
    <property type="evidence" value="ECO:0007669"/>
    <property type="project" value="InterPro"/>
</dbReference>
<dbReference type="PANTHER" id="PTHR43442:SF3">
    <property type="entry name" value="GLUCONOKINASE-RELATED"/>
    <property type="match status" value="1"/>
</dbReference>
<dbReference type="EMBL" id="JAULJE010000015">
    <property type="protein sequence ID" value="KAK1334406.1"/>
    <property type="molecule type" value="Genomic_DNA"/>
</dbReference>
<accession>A0AA40HNE3</accession>
<evidence type="ECO:0000256" key="10">
    <source>
        <dbReference type="SAM" id="MobiDB-lite"/>
    </source>
</evidence>
<dbReference type="Gene3D" id="3.40.50.300">
    <property type="entry name" value="P-loop containing nucleotide triphosphate hydrolases"/>
    <property type="match status" value="1"/>
</dbReference>
<dbReference type="SUPFAM" id="SSF52540">
    <property type="entry name" value="P-loop containing nucleoside triphosphate hydrolases"/>
    <property type="match status" value="1"/>
</dbReference>
<evidence type="ECO:0000313" key="12">
    <source>
        <dbReference type="EMBL" id="KAK1334406.1"/>
    </source>
</evidence>
<evidence type="ECO:0000256" key="1">
    <source>
        <dbReference type="ARBA" id="ARBA00004875"/>
    </source>
</evidence>
<dbReference type="PANTHER" id="PTHR43442">
    <property type="entry name" value="GLUCONOKINASE-RELATED"/>
    <property type="match status" value="1"/>
</dbReference>
<keyword evidence="7" id="KW-0067">ATP-binding</keyword>
<dbReference type="EC" id="2.7.1.12" evidence="3"/>
<dbReference type="InterPro" id="IPR006001">
    <property type="entry name" value="Therm_gnt_kin"/>
</dbReference>
<evidence type="ECO:0000256" key="5">
    <source>
        <dbReference type="ARBA" id="ARBA00022741"/>
    </source>
</evidence>
<gene>
    <name evidence="12" type="ORF">QTO34_005411</name>
</gene>
<evidence type="ECO:0000256" key="7">
    <source>
        <dbReference type="ARBA" id="ARBA00022840"/>
    </source>
</evidence>
<dbReference type="GO" id="GO:0046316">
    <property type="term" value="F:gluconokinase activity"/>
    <property type="evidence" value="ECO:0007669"/>
    <property type="project" value="UniProtKB-EC"/>
</dbReference>
<comment type="similarity">
    <text evidence="2">Belongs to the gluconokinase GntK/GntV family.</text>
</comment>
<evidence type="ECO:0000256" key="9">
    <source>
        <dbReference type="ARBA" id="ARBA00048090"/>
    </source>
</evidence>
<organism evidence="12 13">
    <name type="scientific">Cnephaeus nilssonii</name>
    <name type="common">Northern bat</name>
    <name type="synonym">Eptesicus nilssonii</name>
    <dbReference type="NCBI Taxonomy" id="3371016"/>
    <lineage>
        <taxon>Eukaryota</taxon>
        <taxon>Metazoa</taxon>
        <taxon>Chordata</taxon>
        <taxon>Craniata</taxon>
        <taxon>Vertebrata</taxon>
        <taxon>Euteleostomi</taxon>
        <taxon>Mammalia</taxon>
        <taxon>Eutheria</taxon>
        <taxon>Laurasiatheria</taxon>
        <taxon>Chiroptera</taxon>
        <taxon>Yangochiroptera</taxon>
        <taxon>Vespertilionidae</taxon>
        <taxon>Cnephaeus</taxon>
    </lineage>
</organism>